<evidence type="ECO:0000256" key="4">
    <source>
        <dbReference type="HAMAP-Rule" id="MF_01341"/>
    </source>
</evidence>
<evidence type="ECO:0000313" key="9">
    <source>
        <dbReference type="Proteomes" id="UP000230959"/>
    </source>
</evidence>
<keyword evidence="4" id="KW-0694">RNA-binding</keyword>
<dbReference type="Proteomes" id="UP000230959">
    <property type="component" value="Unassembled WGS sequence"/>
</dbReference>
<reference evidence="9" key="1">
    <citation type="submission" date="2017-09" db="EMBL/GenBank/DDBJ databases">
        <title>Depth-based differentiation of microbial function through sediment-hosted aquifers and enrichment of novel symbionts in the deep terrestrial subsurface.</title>
        <authorList>
            <person name="Probst A.J."/>
            <person name="Ladd B."/>
            <person name="Jarett J.K."/>
            <person name="Geller-Mcgrath D.E."/>
            <person name="Sieber C.M.K."/>
            <person name="Emerson J.B."/>
            <person name="Anantharaman K."/>
            <person name="Thomas B.C."/>
            <person name="Malmstrom R."/>
            <person name="Stieglmeier M."/>
            <person name="Klingl A."/>
            <person name="Woyke T."/>
            <person name="Ryan C.M."/>
            <person name="Banfield J.F."/>
        </authorList>
    </citation>
    <scope>NUCLEOTIDE SEQUENCE [LARGE SCALE GENOMIC DNA]</scope>
</reference>
<proteinExistence type="inferred from homology"/>
<dbReference type="GO" id="GO:0003735">
    <property type="term" value="F:structural constituent of ribosome"/>
    <property type="evidence" value="ECO:0007669"/>
    <property type="project" value="InterPro"/>
</dbReference>
<keyword evidence="2 4" id="KW-0689">Ribosomal protein</keyword>
<dbReference type="AlphaFoldDB" id="A0A2M8LAV8"/>
<sequence length="143" mass="15666">MQIHQLKPTTKNRKPRKVGRGGKRGTYSGKGMKGQKSRSGRRMRPELRDIIKKIPKLRGYSFKSVKEKPLIVSLTVLDSNFKDGDEVNPKVLFEKKILGGAGGKIKAVKILANGNLEKKLKIAGCIISKAAKEKIEKAGGTIG</sequence>
<evidence type="ECO:0000256" key="6">
    <source>
        <dbReference type="SAM" id="MobiDB-lite"/>
    </source>
</evidence>
<gene>
    <name evidence="4" type="primary">rplO</name>
    <name evidence="8" type="ORF">COV02_01010</name>
</gene>
<dbReference type="EMBL" id="PFER01000016">
    <property type="protein sequence ID" value="PJE73731.1"/>
    <property type="molecule type" value="Genomic_DNA"/>
</dbReference>
<dbReference type="SUPFAM" id="SSF52080">
    <property type="entry name" value="Ribosomal proteins L15p and L18e"/>
    <property type="match status" value="1"/>
</dbReference>
<feature type="compositionally biased region" description="Basic residues" evidence="6">
    <location>
        <begin position="10"/>
        <end position="23"/>
    </location>
</feature>
<organism evidence="8 9">
    <name type="scientific">Candidatus Terrybacteria bacterium CG10_big_fil_rev_8_21_14_0_10_41_10</name>
    <dbReference type="NCBI Taxonomy" id="1975026"/>
    <lineage>
        <taxon>Bacteria</taxon>
        <taxon>Candidatus Terryibacteriota</taxon>
    </lineage>
</organism>
<accession>A0A2M8LAV8</accession>
<dbReference type="HAMAP" id="MF_01341">
    <property type="entry name" value="Ribosomal_uL15"/>
    <property type="match status" value="1"/>
</dbReference>
<comment type="subunit">
    <text evidence="4">Part of the 50S ribosomal subunit.</text>
</comment>
<dbReference type="GO" id="GO:0022625">
    <property type="term" value="C:cytosolic large ribosomal subunit"/>
    <property type="evidence" value="ECO:0007669"/>
    <property type="project" value="TreeGrafter"/>
</dbReference>
<evidence type="ECO:0000256" key="5">
    <source>
        <dbReference type="RuleBase" id="RU003888"/>
    </source>
</evidence>
<comment type="similarity">
    <text evidence="1 4 5">Belongs to the universal ribosomal protein uL15 family.</text>
</comment>
<feature type="domain" description="Large ribosomal subunit protein uL15/eL18" evidence="7">
    <location>
        <begin position="72"/>
        <end position="142"/>
    </location>
</feature>
<keyword evidence="4" id="KW-0699">rRNA-binding</keyword>
<dbReference type="Pfam" id="PF00828">
    <property type="entry name" value="Ribosomal_L27A"/>
    <property type="match status" value="1"/>
</dbReference>
<dbReference type="InterPro" id="IPR021131">
    <property type="entry name" value="Ribosomal_uL15/eL18"/>
</dbReference>
<evidence type="ECO:0000256" key="1">
    <source>
        <dbReference type="ARBA" id="ARBA00007320"/>
    </source>
</evidence>
<evidence type="ECO:0000256" key="2">
    <source>
        <dbReference type="ARBA" id="ARBA00022980"/>
    </source>
</evidence>
<keyword evidence="3 4" id="KW-0687">Ribonucleoprotein</keyword>
<evidence type="ECO:0000259" key="7">
    <source>
        <dbReference type="Pfam" id="PF00828"/>
    </source>
</evidence>
<dbReference type="GO" id="GO:0019843">
    <property type="term" value="F:rRNA binding"/>
    <property type="evidence" value="ECO:0007669"/>
    <property type="project" value="UniProtKB-UniRule"/>
</dbReference>
<name>A0A2M8LAV8_9BACT</name>
<dbReference type="InterPro" id="IPR030878">
    <property type="entry name" value="Ribosomal_uL15"/>
</dbReference>
<dbReference type="InterPro" id="IPR001196">
    <property type="entry name" value="Ribosomal_uL15_CS"/>
</dbReference>
<feature type="region of interest" description="Disordered" evidence="6">
    <location>
        <begin position="1"/>
        <end position="45"/>
    </location>
</feature>
<dbReference type="Gene3D" id="3.100.10.10">
    <property type="match status" value="1"/>
</dbReference>
<feature type="compositionally biased region" description="Basic residues" evidence="6">
    <location>
        <begin position="33"/>
        <end position="42"/>
    </location>
</feature>
<protein>
    <recommendedName>
        <fullName evidence="4">Large ribosomal subunit protein uL15</fullName>
    </recommendedName>
</protein>
<dbReference type="PANTHER" id="PTHR12934">
    <property type="entry name" value="50S RIBOSOMAL PROTEIN L15"/>
    <property type="match status" value="1"/>
</dbReference>
<dbReference type="PROSITE" id="PS00475">
    <property type="entry name" value="RIBOSOMAL_L15"/>
    <property type="match status" value="1"/>
</dbReference>
<comment type="caution">
    <text evidence="8">The sequence shown here is derived from an EMBL/GenBank/DDBJ whole genome shotgun (WGS) entry which is preliminary data.</text>
</comment>
<dbReference type="InterPro" id="IPR005749">
    <property type="entry name" value="Ribosomal_uL15_bac-type"/>
</dbReference>
<evidence type="ECO:0000313" key="8">
    <source>
        <dbReference type="EMBL" id="PJE73731.1"/>
    </source>
</evidence>
<dbReference type="GO" id="GO:0006412">
    <property type="term" value="P:translation"/>
    <property type="evidence" value="ECO:0007669"/>
    <property type="project" value="UniProtKB-UniRule"/>
</dbReference>
<dbReference type="PANTHER" id="PTHR12934:SF11">
    <property type="entry name" value="LARGE RIBOSOMAL SUBUNIT PROTEIN UL15M"/>
    <property type="match status" value="1"/>
</dbReference>
<dbReference type="InterPro" id="IPR036227">
    <property type="entry name" value="Ribosomal_uL15/eL18_sf"/>
</dbReference>
<evidence type="ECO:0000256" key="3">
    <source>
        <dbReference type="ARBA" id="ARBA00023274"/>
    </source>
</evidence>
<comment type="function">
    <text evidence="4">Binds to the 23S rRNA.</text>
</comment>